<evidence type="ECO:0000256" key="2">
    <source>
        <dbReference type="SAM" id="MobiDB-lite"/>
    </source>
</evidence>
<proteinExistence type="predicted"/>
<keyword evidence="4" id="KW-1185">Reference proteome</keyword>
<feature type="coiled-coil region" evidence="1">
    <location>
        <begin position="44"/>
        <end position="162"/>
    </location>
</feature>
<dbReference type="Proteomes" id="UP001295423">
    <property type="component" value="Unassembled WGS sequence"/>
</dbReference>
<comment type="caution">
    <text evidence="3">The sequence shown here is derived from an EMBL/GenBank/DDBJ whole genome shotgun (WGS) entry which is preliminary data.</text>
</comment>
<dbReference type="EMBL" id="CAKOGP040000779">
    <property type="protein sequence ID" value="CAJ1939247.1"/>
    <property type="molecule type" value="Genomic_DNA"/>
</dbReference>
<accession>A0AAD2FHE1</accession>
<evidence type="ECO:0000313" key="4">
    <source>
        <dbReference type="Proteomes" id="UP001295423"/>
    </source>
</evidence>
<keyword evidence="1" id="KW-0175">Coiled coil</keyword>
<dbReference type="AlphaFoldDB" id="A0AAD2FHE1"/>
<sequence>MDSSSFVDVSGNDSNNDTSSKGSRVSQEDEWLDVDVVTSSTTNEERLRNQVKALQRALDEKNLELMESNVRVDVLKGHKILLENAKSGLQDELSGQTKQISSLREDLSSSNSQVMELEEKLIVSENLVQATKAELQSHQVRTAEMELQMKQLQELHEEEARAASVKLHDVSKLVEQLKANLLAQEEGITSRDASLVKFQEDMKSSQKQQATLQSSIVAFQQEKDMLQSQVLRLTGDARSIAVVAENLRVEKQTLERKIQHHQEKLQQSQHRVQGLEDAMANMQETIQQKEEENQQQQHYQQQQQEEEVKNLSTAFSSIARELEDSKDAVTQLAGEVMAARAEADHTNEALEELKQKHEQYVAEQNHLHDEYVEREELLRLELTQIQSANEERLEELRQILGLRFRDIVVRSKKGRSPAVGTSPSTVKIAPKKAQKSGNYIPPVPILRTVMGLV</sequence>
<organism evidence="3 4">
    <name type="scientific">Cylindrotheca closterium</name>
    <dbReference type="NCBI Taxonomy" id="2856"/>
    <lineage>
        <taxon>Eukaryota</taxon>
        <taxon>Sar</taxon>
        <taxon>Stramenopiles</taxon>
        <taxon>Ochrophyta</taxon>
        <taxon>Bacillariophyta</taxon>
        <taxon>Bacillariophyceae</taxon>
        <taxon>Bacillariophycidae</taxon>
        <taxon>Bacillariales</taxon>
        <taxon>Bacillariaceae</taxon>
        <taxon>Cylindrotheca</taxon>
    </lineage>
</organism>
<gene>
    <name evidence="3" type="ORF">CYCCA115_LOCUS6501</name>
</gene>
<feature type="region of interest" description="Disordered" evidence="2">
    <location>
        <begin position="1"/>
        <end position="31"/>
    </location>
</feature>
<protein>
    <submittedName>
        <fullName evidence="3">Uncharacterized protein</fullName>
    </submittedName>
</protein>
<feature type="compositionally biased region" description="Low complexity" evidence="2">
    <location>
        <begin position="294"/>
        <end position="303"/>
    </location>
</feature>
<name>A0AAD2FHE1_9STRA</name>
<feature type="coiled-coil region" evidence="1">
    <location>
        <begin position="336"/>
        <end position="370"/>
    </location>
</feature>
<feature type="compositionally biased region" description="Polar residues" evidence="2">
    <location>
        <begin position="1"/>
        <end position="25"/>
    </location>
</feature>
<feature type="region of interest" description="Disordered" evidence="2">
    <location>
        <begin position="287"/>
        <end position="308"/>
    </location>
</feature>
<evidence type="ECO:0000256" key="1">
    <source>
        <dbReference type="SAM" id="Coils"/>
    </source>
</evidence>
<reference evidence="3" key="1">
    <citation type="submission" date="2023-08" db="EMBL/GenBank/DDBJ databases">
        <authorList>
            <person name="Audoor S."/>
            <person name="Bilcke G."/>
        </authorList>
    </citation>
    <scope>NUCLEOTIDE SEQUENCE</scope>
</reference>
<evidence type="ECO:0000313" key="3">
    <source>
        <dbReference type="EMBL" id="CAJ1939247.1"/>
    </source>
</evidence>